<dbReference type="EMBL" id="JARH01000545">
    <property type="protein sequence ID" value="EXF79598.1"/>
    <property type="molecule type" value="Genomic_DNA"/>
</dbReference>
<dbReference type="KEGG" id="cfj:CFIO01_11363"/>
<dbReference type="OrthoDB" id="4836460at2759"/>
<dbReference type="Proteomes" id="UP000020467">
    <property type="component" value="Unassembled WGS sequence"/>
</dbReference>
<proteinExistence type="predicted"/>
<feature type="compositionally biased region" description="Polar residues" evidence="1">
    <location>
        <begin position="759"/>
        <end position="769"/>
    </location>
</feature>
<gene>
    <name evidence="3" type="ORF">CFIO01_11363</name>
</gene>
<evidence type="ECO:0000313" key="4">
    <source>
        <dbReference type="Proteomes" id="UP000020467"/>
    </source>
</evidence>
<feature type="transmembrane region" description="Helical" evidence="2">
    <location>
        <begin position="163"/>
        <end position="182"/>
    </location>
</feature>
<dbReference type="PANTHER" id="PTHR35394:SF5">
    <property type="entry name" value="DUF3176 DOMAIN-CONTAINING PROTEIN"/>
    <property type="match status" value="1"/>
</dbReference>
<feature type="region of interest" description="Disordered" evidence="1">
    <location>
        <begin position="1"/>
        <end position="30"/>
    </location>
</feature>
<comment type="caution">
    <text evidence="3">The sequence shown here is derived from an EMBL/GenBank/DDBJ whole genome shotgun (WGS) entry which is preliminary data.</text>
</comment>
<protein>
    <submittedName>
        <fullName evidence="3">Uncharacterized protein</fullName>
    </submittedName>
</protein>
<feature type="compositionally biased region" description="Polar residues" evidence="1">
    <location>
        <begin position="1"/>
        <end position="14"/>
    </location>
</feature>
<evidence type="ECO:0000256" key="1">
    <source>
        <dbReference type="SAM" id="MobiDB-lite"/>
    </source>
</evidence>
<dbReference type="PANTHER" id="PTHR35394">
    <property type="entry name" value="DUF3176 DOMAIN-CONTAINING PROTEIN"/>
    <property type="match status" value="1"/>
</dbReference>
<organism evidence="3 4">
    <name type="scientific">Colletotrichum fioriniae PJ7</name>
    <dbReference type="NCBI Taxonomy" id="1445577"/>
    <lineage>
        <taxon>Eukaryota</taxon>
        <taxon>Fungi</taxon>
        <taxon>Dikarya</taxon>
        <taxon>Ascomycota</taxon>
        <taxon>Pezizomycotina</taxon>
        <taxon>Sordariomycetes</taxon>
        <taxon>Hypocreomycetidae</taxon>
        <taxon>Glomerellales</taxon>
        <taxon>Glomerellaceae</taxon>
        <taxon>Colletotrichum</taxon>
        <taxon>Colletotrichum acutatum species complex</taxon>
    </lineage>
</organism>
<feature type="region of interest" description="Disordered" evidence="1">
    <location>
        <begin position="115"/>
        <end position="148"/>
    </location>
</feature>
<keyword evidence="2" id="KW-1133">Transmembrane helix</keyword>
<feature type="transmembrane region" description="Helical" evidence="2">
    <location>
        <begin position="194"/>
        <end position="219"/>
    </location>
</feature>
<feature type="region of interest" description="Disordered" evidence="1">
    <location>
        <begin position="756"/>
        <end position="782"/>
    </location>
</feature>
<keyword evidence="2" id="KW-0472">Membrane</keyword>
<dbReference type="HOGENOM" id="CLU_015092_5_0_1"/>
<feature type="compositionally biased region" description="Polar residues" evidence="1">
    <location>
        <begin position="121"/>
        <end position="144"/>
    </location>
</feature>
<evidence type="ECO:0000313" key="3">
    <source>
        <dbReference type="EMBL" id="EXF79598.1"/>
    </source>
</evidence>
<feature type="transmembrane region" description="Helical" evidence="2">
    <location>
        <begin position="258"/>
        <end position="278"/>
    </location>
</feature>
<accession>A0A010S4S4</accession>
<feature type="transmembrane region" description="Helical" evidence="2">
    <location>
        <begin position="662"/>
        <end position="683"/>
    </location>
</feature>
<dbReference type="AlphaFoldDB" id="A0A010S4S4"/>
<dbReference type="InterPro" id="IPR021514">
    <property type="entry name" value="DUF3176"/>
</dbReference>
<sequence>MSGQTAEVVQPKSQQDSHQRESTCPSLDDAVEALQNQPSVPGVSSQEISTQLFHLHESHPHQANVLPSPSTMSANTQPRQHTGFSVPSAGGHGIGREPVAANIPATVSRLEPAVDDCPMRSQGSPITAEQPSLASAGSRGESQPSAPPRVHAPFWKVWWKEMLCIMASIASFIAIVVIIASYDGHSLPTWRYKITLNTFLAVLTTLAKETFMLPVSTALSQFKFTWFKKPRPLYDFYVFDQASRDLLGSMRMLYRMRLQHTVTITAILMVVSVLSSPVTQLAVRYSTRNATAIGEEAKVFTIDEINLDKYKLGHLVEIAALKATIPVAGNFDVPAPPLNALCSTGNCDFSPYQSLGVCVAFANITSKLRVDLLTNVTVAVVGGGSGRLTSGRKTWKASLSSKYFFLHQNPLAVKSDVLEGVDTFGFSNNPDLLSTRIASFFLIYTSSLPPDKAHVILSDSDDAQSMIRSISDFEYEAREVMFHVCVQTFETNVQKGQETTFITGTSPNLDGTSKGTVLGPKCAPWVQGLETCELLKEQGDLRVQITTPNSRTSSFSASFASMQIMARGISYLLKGEAELLVKPTELIWVGNFARTWFRDVLYTNQNIFNPTRRATHLDNFFLDIATKISSDLRTAHHQAKRQGAVTIEGTPLKEIAYVHISWGWISFLAVELVAATMFLIMVITTQSVASRQQGTQDVWVPADVKDSALANLVVLSNDCREALSDGLQPAGDLQKTSKKLQVTLRGNEFVIATDPEVQPTHSGKQNPQEAYTEEHGFPQNRPFGHILTSIRAWRGGYKSSRTSGKKERASVS</sequence>
<keyword evidence="4" id="KW-1185">Reference proteome</keyword>
<evidence type="ECO:0000256" key="2">
    <source>
        <dbReference type="SAM" id="Phobius"/>
    </source>
</evidence>
<name>A0A010S4S4_9PEZI</name>
<reference evidence="3 4" key="1">
    <citation type="submission" date="2014-02" db="EMBL/GenBank/DDBJ databases">
        <title>The genome sequence of Colletotrichum fioriniae PJ7.</title>
        <authorList>
            <person name="Baroncelli R."/>
            <person name="Thon M.R."/>
        </authorList>
    </citation>
    <scope>NUCLEOTIDE SEQUENCE [LARGE SCALE GENOMIC DNA]</scope>
    <source>
        <strain evidence="3 4">PJ7</strain>
    </source>
</reference>
<dbReference type="STRING" id="1445577.A0A010S4S4"/>
<dbReference type="Pfam" id="PF11374">
    <property type="entry name" value="DUF3176"/>
    <property type="match status" value="1"/>
</dbReference>
<keyword evidence="2" id="KW-0812">Transmembrane</keyword>